<comment type="cofactor">
    <cofactor evidence="1">
        <name>a divalent metal cation</name>
        <dbReference type="ChEBI" id="CHEBI:60240"/>
    </cofactor>
</comment>
<evidence type="ECO:0000259" key="10">
    <source>
        <dbReference type="Pfam" id="PF16575"/>
    </source>
</evidence>
<dbReference type="Pfam" id="PF16575">
    <property type="entry name" value="CLP1_P"/>
    <property type="match status" value="1"/>
</dbReference>
<keyword evidence="6" id="KW-0067">ATP-binding</keyword>
<dbReference type="RefSeq" id="WP_062388578.1">
    <property type="nucleotide sequence ID" value="NZ_CP014750.1"/>
</dbReference>
<evidence type="ECO:0000256" key="5">
    <source>
        <dbReference type="ARBA" id="ARBA00022777"/>
    </source>
</evidence>
<evidence type="ECO:0000256" key="1">
    <source>
        <dbReference type="ARBA" id="ARBA00001968"/>
    </source>
</evidence>
<accession>A0A142CUR0</accession>
<dbReference type="InterPro" id="IPR027417">
    <property type="entry name" value="P-loop_NTPase"/>
</dbReference>
<comment type="function">
    <text evidence="7">Polynucleotide kinase that can phosphorylate the 5'-hydroxyl groups of both single-stranded RNA (ssRNA) and single-stranded DNA (ssDNA). Exhibits a strong preference for ssRNA.</text>
</comment>
<dbReference type="GeneID" id="27139815"/>
<name>A0A142CUR0_9EURY</name>
<dbReference type="Gene3D" id="3.40.50.300">
    <property type="entry name" value="P-loop containing nucleotide triphosphate hydrolases"/>
    <property type="match status" value="1"/>
</dbReference>
<reference evidence="12" key="1">
    <citation type="submission" date="2016-03" db="EMBL/GenBank/DDBJ databases">
        <authorList>
            <person name="Oger P.M."/>
        </authorList>
    </citation>
    <scope>NUCLEOTIDE SEQUENCE [LARGE SCALE GENOMIC DNA]</scope>
    <source>
        <strain evidence="12">OG-1</strain>
    </source>
</reference>
<dbReference type="InterPro" id="IPR032319">
    <property type="entry name" value="CLP1_P"/>
</dbReference>
<protein>
    <recommendedName>
        <fullName evidence="2">polynucleotide 5'-hydroxyl-kinase</fullName>
        <ecNumber evidence="2">2.7.1.78</ecNumber>
    </recommendedName>
</protein>
<organism evidence="11 12">
    <name type="scientific">Thermococcus peptonophilus</name>
    <dbReference type="NCBI Taxonomy" id="53952"/>
    <lineage>
        <taxon>Archaea</taxon>
        <taxon>Methanobacteriati</taxon>
        <taxon>Methanobacteriota</taxon>
        <taxon>Thermococci</taxon>
        <taxon>Thermococcales</taxon>
        <taxon>Thermococcaceae</taxon>
        <taxon>Thermococcus</taxon>
    </lineage>
</organism>
<evidence type="ECO:0000313" key="12">
    <source>
        <dbReference type="Proteomes" id="UP000073604"/>
    </source>
</evidence>
<dbReference type="Proteomes" id="UP000073604">
    <property type="component" value="Chromosome"/>
</dbReference>
<evidence type="ECO:0000256" key="3">
    <source>
        <dbReference type="ARBA" id="ARBA00022679"/>
    </source>
</evidence>
<evidence type="ECO:0000256" key="9">
    <source>
        <dbReference type="ARBA" id="ARBA00044673"/>
    </source>
</evidence>
<keyword evidence="5" id="KW-0418">Kinase</keyword>
<comment type="catalytic activity">
    <reaction evidence="8">
        <text>a 5'-end dephospho-ribonucleoside-RNA + ATP = a 5'-end 5'-phospho-ribonucleoside-RNA + ADP + H(+)</text>
        <dbReference type="Rhea" id="RHEA:54580"/>
        <dbReference type="Rhea" id="RHEA-COMP:13936"/>
        <dbReference type="Rhea" id="RHEA-COMP:15179"/>
        <dbReference type="ChEBI" id="CHEBI:15378"/>
        <dbReference type="ChEBI" id="CHEBI:30616"/>
        <dbReference type="ChEBI" id="CHEBI:138282"/>
        <dbReference type="ChEBI" id="CHEBI:138284"/>
        <dbReference type="ChEBI" id="CHEBI:456216"/>
        <dbReference type="EC" id="2.7.1.78"/>
    </reaction>
</comment>
<feature type="domain" description="Clp1 P-loop" evidence="10">
    <location>
        <begin position="34"/>
        <end position="208"/>
    </location>
</feature>
<dbReference type="PANTHER" id="PTHR12755">
    <property type="entry name" value="CLEAVAGE/POLYADENYLATION FACTOR IA SUBUNIT CLP1P"/>
    <property type="match status" value="1"/>
</dbReference>
<dbReference type="EC" id="2.7.1.78" evidence="2"/>
<dbReference type="GO" id="GO:0051734">
    <property type="term" value="F:ATP-dependent polynucleotide 5'-hydroxyl-kinase activity"/>
    <property type="evidence" value="ECO:0007669"/>
    <property type="project" value="UniProtKB-EC"/>
</dbReference>
<keyword evidence="3" id="KW-0808">Transferase</keyword>
<evidence type="ECO:0000256" key="2">
    <source>
        <dbReference type="ARBA" id="ARBA00012157"/>
    </source>
</evidence>
<dbReference type="SUPFAM" id="SSF52540">
    <property type="entry name" value="P-loop containing nucleoside triphosphate hydrolases"/>
    <property type="match status" value="1"/>
</dbReference>
<comment type="catalytic activity">
    <reaction evidence="9">
        <text>a 5'-end dephospho-2'-deoxyribonucleoside-DNA + ATP = a 5'-end 5'-phospho-2'-deoxyribonucleoside-DNA + ADP + H(+)</text>
        <dbReference type="Rhea" id="RHEA:15669"/>
        <dbReference type="Rhea" id="RHEA-COMP:13180"/>
        <dbReference type="Rhea" id="RHEA-COMP:13184"/>
        <dbReference type="ChEBI" id="CHEBI:15378"/>
        <dbReference type="ChEBI" id="CHEBI:30616"/>
        <dbReference type="ChEBI" id="CHEBI:136412"/>
        <dbReference type="ChEBI" id="CHEBI:136416"/>
        <dbReference type="ChEBI" id="CHEBI:456216"/>
        <dbReference type="EC" id="2.7.1.78"/>
    </reaction>
</comment>
<dbReference type="GO" id="GO:0005524">
    <property type="term" value="F:ATP binding"/>
    <property type="evidence" value="ECO:0007669"/>
    <property type="project" value="UniProtKB-KW"/>
</dbReference>
<dbReference type="EMBL" id="CP014750">
    <property type="protein sequence ID" value="AMQ18512.1"/>
    <property type="molecule type" value="Genomic_DNA"/>
</dbReference>
<evidence type="ECO:0000313" key="11">
    <source>
        <dbReference type="EMBL" id="AMQ18512.1"/>
    </source>
</evidence>
<evidence type="ECO:0000256" key="7">
    <source>
        <dbReference type="ARBA" id="ARBA00024737"/>
    </source>
</evidence>
<proteinExistence type="predicted"/>
<dbReference type="AlphaFoldDB" id="A0A142CUR0"/>
<dbReference type="OrthoDB" id="359472at2157"/>
<evidence type="ECO:0000256" key="8">
    <source>
        <dbReference type="ARBA" id="ARBA00044641"/>
    </source>
</evidence>
<dbReference type="InterPro" id="IPR045116">
    <property type="entry name" value="Clp1/Grc3"/>
</dbReference>
<gene>
    <name evidence="11" type="ORF">A0127_04675</name>
</gene>
<dbReference type="GO" id="GO:0006396">
    <property type="term" value="P:RNA processing"/>
    <property type="evidence" value="ECO:0007669"/>
    <property type="project" value="InterPro"/>
</dbReference>
<evidence type="ECO:0000256" key="4">
    <source>
        <dbReference type="ARBA" id="ARBA00022741"/>
    </source>
</evidence>
<evidence type="ECO:0000256" key="6">
    <source>
        <dbReference type="ARBA" id="ARBA00022840"/>
    </source>
</evidence>
<dbReference type="PANTHER" id="PTHR12755:SF3">
    <property type="entry name" value="POLYNUCLEOTIDE 5'-HYDROXYL-KINASE NOL9"/>
    <property type="match status" value="1"/>
</dbReference>
<dbReference type="STRING" id="53952.A0127_04675"/>
<keyword evidence="4" id="KW-0547">Nucleotide-binding</keyword>
<dbReference type="KEGG" id="tpep:A0127_04675"/>
<keyword evidence="12" id="KW-1185">Reference proteome</keyword>
<sequence length="351" mass="38940">MNKARYTQDVPEDRIELLKSIARHDKPFKLMVIGGVDSGKSTLITFLANELLSLGFKVAVVDSDVGQKGVLPPATITLAIPEVSFESMSELEGVAHYFVGTTAPAQFTGEMAVGVKRMVELVENAVDVVLIDTTGFVTGLGAEMKRLKAELVRPDIIAVIHSGELSGLVKALKPYGEVVELAVSKTARRYPLEERRNLRAEKWRYYFRDSQLVEFSVSEVAITGTSLFHGIHLNADEKELLERTFGWLVVAGWKNKGYTVVKADVERFPRAHSRELKAIDFEKLSNLLVGLIDGEGLCLGAGILKWVNFSEGMLQILTPVRDLSGVREIRFGRIRVTEEGEELGLLRRDEL</sequence>